<evidence type="ECO:0000256" key="6">
    <source>
        <dbReference type="ARBA" id="ARBA00022989"/>
    </source>
</evidence>
<feature type="transmembrane region" description="Helical" evidence="8">
    <location>
        <begin position="7"/>
        <end position="25"/>
    </location>
</feature>
<feature type="transmembrane region" description="Helical" evidence="8">
    <location>
        <begin position="65"/>
        <end position="82"/>
    </location>
</feature>
<evidence type="ECO:0000256" key="8">
    <source>
        <dbReference type="SAM" id="Phobius"/>
    </source>
</evidence>
<evidence type="ECO:0000256" key="4">
    <source>
        <dbReference type="ARBA" id="ARBA00022679"/>
    </source>
</evidence>
<dbReference type="KEGG" id="tpol:Mal48_09970"/>
<dbReference type="Proteomes" id="UP000315724">
    <property type="component" value="Chromosome"/>
</dbReference>
<keyword evidence="2" id="KW-1003">Cell membrane</keyword>
<dbReference type="GO" id="GO:0009103">
    <property type="term" value="P:lipopolysaccharide biosynthetic process"/>
    <property type="evidence" value="ECO:0007669"/>
    <property type="project" value="UniProtKB-ARBA"/>
</dbReference>
<feature type="transmembrane region" description="Helical" evidence="8">
    <location>
        <begin position="451"/>
        <end position="472"/>
    </location>
</feature>
<dbReference type="RefSeq" id="WP_145196588.1">
    <property type="nucleotide sequence ID" value="NZ_CP036267.1"/>
</dbReference>
<dbReference type="InterPro" id="IPR050297">
    <property type="entry name" value="LipidA_mod_glycosyltrf_83"/>
</dbReference>
<keyword evidence="3 10" id="KW-0328">Glycosyltransferase</keyword>
<dbReference type="PANTHER" id="PTHR33908:SF3">
    <property type="entry name" value="UNDECAPRENYL PHOSPHATE-ALPHA-4-AMINO-4-DEOXY-L-ARABINOSE ARABINOSYL TRANSFERASE"/>
    <property type="match status" value="1"/>
</dbReference>
<proteinExistence type="predicted"/>
<gene>
    <name evidence="10" type="primary">arnT_1</name>
    <name evidence="10" type="ORF">Mal48_09970</name>
</gene>
<evidence type="ECO:0000313" key="10">
    <source>
        <dbReference type="EMBL" id="QDT31761.1"/>
    </source>
</evidence>
<reference evidence="10 11" key="1">
    <citation type="submission" date="2019-02" db="EMBL/GenBank/DDBJ databases">
        <title>Deep-cultivation of Planctomycetes and their phenomic and genomic characterization uncovers novel biology.</title>
        <authorList>
            <person name="Wiegand S."/>
            <person name="Jogler M."/>
            <person name="Boedeker C."/>
            <person name="Pinto D."/>
            <person name="Vollmers J."/>
            <person name="Rivas-Marin E."/>
            <person name="Kohn T."/>
            <person name="Peeters S.H."/>
            <person name="Heuer A."/>
            <person name="Rast P."/>
            <person name="Oberbeckmann S."/>
            <person name="Bunk B."/>
            <person name="Jeske O."/>
            <person name="Meyerdierks A."/>
            <person name="Storesund J.E."/>
            <person name="Kallscheuer N."/>
            <person name="Luecker S."/>
            <person name="Lage O.M."/>
            <person name="Pohl T."/>
            <person name="Merkel B.J."/>
            <person name="Hornburger P."/>
            <person name="Mueller R.-W."/>
            <person name="Bruemmer F."/>
            <person name="Labrenz M."/>
            <person name="Spormann A.M."/>
            <person name="Op den Camp H."/>
            <person name="Overmann J."/>
            <person name="Amann R."/>
            <person name="Jetten M.S.M."/>
            <person name="Mascher T."/>
            <person name="Medema M.H."/>
            <person name="Devos D.P."/>
            <person name="Kaster A.-K."/>
            <person name="Ovreas L."/>
            <person name="Rohde M."/>
            <person name="Galperin M.Y."/>
            <person name="Jogler C."/>
        </authorList>
    </citation>
    <scope>NUCLEOTIDE SEQUENCE [LARGE SCALE GENOMIC DNA]</scope>
    <source>
        <strain evidence="10 11">Mal48</strain>
    </source>
</reference>
<keyword evidence="11" id="KW-1185">Reference proteome</keyword>
<keyword evidence="5 8" id="KW-0812">Transmembrane</keyword>
<evidence type="ECO:0000313" key="11">
    <source>
        <dbReference type="Proteomes" id="UP000315724"/>
    </source>
</evidence>
<feature type="transmembrane region" description="Helical" evidence="8">
    <location>
        <begin position="251"/>
        <end position="270"/>
    </location>
</feature>
<dbReference type="Pfam" id="PF13231">
    <property type="entry name" value="PMT_2"/>
    <property type="match status" value="1"/>
</dbReference>
<feature type="transmembrane region" description="Helical" evidence="8">
    <location>
        <begin position="174"/>
        <end position="207"/>
    </location>
</feature>
<dbReference type="GO" id="GO:0010041">
    <property type="term" value="P:response to iron(III) ion"/>
    <property type="evidence" value="ECO:0007669"/>
    <property type="project" value="TreeGrafter"/>
</dbReference>
<dbReference type="EC" id="2.4.2.43" evidence="10"/>
<feature type="transmembrane region" description="Helical" evidence="8">
    <location>
        <begin position="339"/>
        <end position="356"/>
    </location>
</feature>
<evidence type="ECO:0000256" key="7">
    <source>
        <dbReference type="ARBA" id="ARBA00023136"/>
    </source>
</evidence>
<evidence type="ECO:0000259" key="9">
    <source>
        <dbReference type="Pfam" id="PF13231"/>
    </source>
</evidence>
<evidence type="ECO:0000256" key="1">
    <source>
        <dbReference type="ARBA" id="ARBA00004651"/>
    </source>
</evidence>
<sequence>MSRTVRDLVIILTVTSCCFFLNLGGTHLWDRDEPRNAGCAAEMLAASDWIVPTFNAELREHKPALTYWFMMLSYMVFGVTEFGARFPSAMFGVGTTLLTYFMGRRLFRPSVGLWAAIAISTTMMFGVASRASTPDAPLIFFSTLALAIYVWGTTTPGRTSEQTGKFVSLFPEKWGVAALLYSIMGLAVLAKGPIGLVLPTAVIGMFLLIKRLPVREQETIAPATWWSRITMMVRPFAPIHFLKTCWSMRPITAIAAVLVIALPWYILVHLKTDGEWTYGFFVKHNVGRAMNAMDGHRGNFLFYPLALIAGFFPWSIFWIPTLLDGIKQLKGNSKWSDGYLFAFCWVGVYLALFSLAKTKLPSYITPCYPGVALAVGLFVDRWVSGEFELAKIWPRLAFGSLIVVGLGVLVVIPILANIYVPDEVILGLLGFIPLVGGIVALLAAEKKQIRRAVYTTAMTAFLMSPAIFAFAADEIDEHRQVDALVEMMYQGKGVNEIDLVSFSSTEASWVFYARQPIEEYVDPQEASKVLMTRALSGPPRVLVTTRTRMRKLKPFLNSNDISIQQLPYFMEETDIVVVRPKAKIRQVSAKVSAAKVGPVKVGTARIRSATPGPVQ</sequence>
<feature type="transmembrane region" description="Helical" evidence="8">
    <location>
        <begin position="425"/>
        <end position="444"/>
    </location>
</feature>
<dbReference type="EMBL" id="CP036267">
    <property type="protein sequence ID" value="QDT31761.1"/>
    <property type="molecule type" value="Genomic_DNA"/>
</dbReference>
<name>A0A517QJD7_9PLAN</name>
<keyword evidence="7 8" id="KW-0472">Membrane</keyword>
<dbReference type="GO" id="GO:0103015">
    <property type="term" value="F:4-amino-4-deoxy-L-arabinose transferase activity"/>
    <property type="evidence" value="ECO:0007669"/>
    <property type="project" value="UniProtKB-EC"/>
</dbReference>
<dbReference type="PANTHER" id="PTHR33908">
    <property type="entry name" value="MANNOSYLTRANSFERASE YKCB-RELATED"/>
    <property type="match status" value="1"/>
</dbReference>
<keyword evidence="6 8" id="KW-1133">Transmembrane helix</keyword>
<evidence type="ECO:0000256" key="3">
    <source>
        <dbReference type="ARBA" id="ARBA00022676"/>
    </source>
</evidence>
<accession>A0A517QJD7</accession>
<feature type="transmembrane region" description="Helical" evidence="8">
    <location>
        <begin position="396"/>
        <end position="419"/>
    </location>
</feature>
<dbReference type="AlphaFoldDB" id="A0A517QJD7"/>
<feature type="transmembrane region" description="Helical" evidence="8">
    <location>
        <begin position="113"/>
        <end position="129"/>
    </location>
</feature>
<comment type="subcellular location">
    <subcellularLocation>
        <location evidence="1">Cell membrane</location>
        <topology evidence="1">Multi-pass membrane protein</topology>
    </subcellularLocation>
</comment>
<dbReference type="OrthoDB" id="9815691at2"/>
<keyword evidence="4 10" id="KW-0808">Transferase</keyword>
<evidence type="ECO:0000256" key="5">
    <source>
        <dbReference type="ARBA" id="ARBA00022692"/>
    </source>
</evidence>
<feature type="domain" description="Glycosyltransferase RgtA/B/C/D-like" evidence="9">
    <location>
        <begin position="62"/>
        <end position="212"/>
    </location>
</feature>
<dbReference type="InterPro" id="IPR038731">
    <property type="entry name" value="RgtA/B/C-like"/>
</dbReference>
<feature type="transmembrane region" description="Helical" evidence="8">
    <location>
        <begin position="300"/>
        <end position="319"/>
    </location>
</feature>
<dbReference type="GO" id="GO:0005886">
    <property type="term" value="C:plasma membrane"/>
    <property type="evidence" value="ECO:0007669"/>
    <property type="project" value="UniProtKB-SubCell"/>
</dbReference>
<organism evidence="10 11">
    <name type="scientific">Thalassoglobus polymorphus</name>
    <dbReference type="NCBI Taxonomy" id="2527994"/>
    <lineage>
        <taxon>Bacteria</taxon>
        <taxon>Pseudomonadati</taxon>
        <taxon>Planctomycetota</taxon>
        <taxon>Planctomycetia</taxon>
        <taxon>Planctomycetales</taxon>
        <taxon>Planctomycetaceae</taxon>
        <taxon>Thalassoglobus</taxon>
    </lineage>
</organism>
<feature type="transmembrane region" description="Helical" evidence="8">
    <location>
        <begin position="136"/>
        <end position="154"/>
    </location>
</feature>
<protein>
    <submittedName>
        <fullName evidence="10">Undecaprenyl phosphate-alpha-4-amino-4-deoxy-L-arabinose arabinosyl transferase</fullName>
        <ecNumber evidence="10">2.4.2.43</ecNumber>
    </submittedName>
</protein>
<evidence type="ECO:0000256" key="2">
    <source>
        <dbReference type="ARBA" id="ARBA00022475"/>
    </source>
</evidence>